<comment type="caution">
    <text evidence="3">The sequence shown here is derived from an EMBL/GenBank/DDBJ whole genome shotgun (WGS) entry which is preliminary data.</text>
</comment>
<feature type="region of interest" description="Disordered" evidence="1">
    <location>
        <begin position="235"/>
        <end position="256"/>
    </location>
</feature>
<keyword evidence="2" id="KW-1133">Transmembrane helix</keyword>
<evidence type="ECO:0000256" key="1">
    <source>
        <dbReference type="SAM" id="MobiDB-lite"/>
    </source>
</evidence>
<keyword evidence="2" id="KW-0812">Transmembrane</keyword>
<dbReference type="CDD" id="cd12087">
    <property type="entry name" value="TM_EGFR-like"/>
    <property type="match status" value="1"/>
</dbReference>
<gene>
    <name evidence="3" type="ORF">BaRGS_00006727</name>
</gene>
<feature type="transmembrane region" description="Helical" evidence="2">
    <location>
        <begin position="204"/>
        <end position="227"/>
    </location>
</feature>
<keyword evidence="4" id="KW-1185">Reference proteome</keyword>
<evidence type="ECO:0000313" key="4">
    <source>
        <dbReference type="Proteomes" id="UP001519460"/>
    </source>
</evidence>
<protein>
    <submittedName>
        <fullName evidence="3">Uncharacterized protein</fullName>
    </submittedName>
</protein>
<sequence length="338" mass="37255">MRFSALTFPRFKEEELRTSSFVFMRSTAGTKNLIVSLSELQLSKAFNVTTDFESVTIIRFWRGSIGVDYNVKYKYGAVDELKELLDNNVTEKLKKLDNVDNASVETFKNQLPRVFTTLDAVIKNPCDIPDVCKATDNCTHQNGSEQVKCDSPCHYRDPHCGPHGICQLDSDGNPQCKCNSDDDYVYGGDTCEEKAEKLDLSSDYIIAIAVGVGGGLVLILTIALVVTCCRRRSRSDKEPDTDYQSNASVQSMSMKKGEPLVQQGLSHIISPYDQLQNTEMTTFSARAGQDGPGEGNAAPSWTRLGETTAGGDGIIMQPGPDGRLYRVMKNSQIFVTNP</sequence>
<keyword evidence="2" id="KW-0472">Membrane</keyword>
<evidence type="ECO:0000256" key="2">
    <source>
        <dbReference type="SAM" id="Phobius"/>
    </source>
</evidence>
<accession>A0ABD0LRS3</accession>
<dbReference type="EMBL" id="JACVVK020000028">
    <property type="protein sequence ID" value="KAK7501975.1"/>
    <property type="molecule type" value="Genomic_DNA"/>
</dbReference>
<feature type="compositionally biased region" description="Polar residues" evidence="1">
    <location>
        <begin position="242"/>
        <end position="253"/>
    </location>
</feature>
<evidence type="ECO:0000313" key="3">
    <source>
        <dbReference type="EMBL" id="KAK7501975.1"/>
    </source>
</evidence>
<dbReference type="Proteomes" id="UP001519460">
    <property type="component" value="Unassembled WGS sequence"/>
</dbReference>
<organism evidence="3 4">
    <name type="scientific">Batillaria attramentaria</name>
    <dbReference type="NCBI Taxonomy" id="370345"/>
    <lineage>
        <taxon>Eukaryota</taxon>
        <taxon>Metazoa</taxon>
        <taxon>Spiralia</taxon>
        <taxon>Lophotrochozoa</taxon>
        <taxon>Mollusca</taxon>
        <taxon>Gastropoda</taxon>
        <taxon>Caenogastropoda</taxon>
        <taxon>Sorbeoconcha</taxon>
        <taxon>Cerithioidea</taxon>
        <taxon>Batillariidae</taxon>
        <taxon>Batillaria</taxon>
    </lineage>
</organism>
<name>A0ABD0LRS3_9CAEN</name>
<dbReference type="AlphaFoldDB" id="A0ABD0LRS3"/>
<reference evidence="3 4" key="1">
    <citation type="journal article" date="2023" name="Sci. Data">
        <title>Genome assembly of the Korean intertidal mud-creeper Batillaria attramentaria.</title>
        <authorList>
            <person name="Patra A.K."/>
            <person name="Ho P.T."/>
            <person name="Jun S."/>
            <person name="Lee S.J."/>
            <person name="Kim Y."/>
            <person name="Won Y.J."/>
        </authorList>
    </citation>
    <scope>NUCLEOTIDE SEQUENCE [LARGE SCALE GENOMIC DNA]</scope>
    <source>
        <strain evidence="3">Wonlab-2016</strain>
    </source>
</reference>
<proteinExistence type="predicted"/>
<feature type="region of interest" description="Disordered" evidence="1">
    <location>
        <begin position="285"/>
        <end position="313"/>
    </location>
</feature>